<dbReference type="STRING" id="698758.AXY_11400"/>
<name>K0J298_AMPXN</name>
<feature type="binding site" evidence="4">
    <location>
        <position position="52"/>
    </location>
    <ligand>
        <name>substrate</name>
    </ligand>
</feature>
<dbReference type="Proteomes" id="UP000006294">
    <property type="component" value="Chromosome"/>
</dbReference>
<dbReference type="GO" id="GO:0035999">
    <property type="term" value="P:tetrahydrofolate interconversion"/>
    <property type="evidence" value="ECO:0007669"/>
    <property type="project" value="TreeGrafter"/>
</dbReference>
<dbReference type="HOGENOM" id="CLU_066245_2_2_9"/>
<dbReference type="InterPro" id="IPR037171">
    <property type="entry name" value="NagB/RpiA_transferase-like"/>
</dbReference>
<keyword evidence="3 4" id="KW-0067">ATP-binding</keyword>
<keyword evidence="2 4" id="KW-0547">Nucleotide-binding</keyword>
<comment type="cofactor">
    <cofactor evidence="5">
        <name>Mg(2+)</name>
        <dbReference type="ChEBI" id="CHEBI:18420"/>
    </cofactor>
</comment>
<reference evidence="6 7" key="1">
    <citation type="submission" date="2011-01" db="EMBL/GenBank/DDBJ databases">
        <title>Whole genome sequence of Amphibacillus xylinus NBRC 15112.</title>
        <authorList>
            <person name="Nakazawa H."/>
            <person name="Katano Y."/>
            <person name="Nakamura S."/>
            <person name="Sasagawa M."/>
            <person name="Fukada J."/>
            <person name="Arai T."/>
            <person name="Sasakura N."/>
            <person name="Mochizuki D."/>
            <person name="Hosoyama A."/>
            <person name="Harada K."/>
            <person name="Horikawa H."/>
            <person name="Kato Y."/>
            <person name="Harada T."/>
            <person name="Sasaki K."/>
            <person name="Sekiguchi M."/>
            <person name="Hodoyama M."/>
            <person name="Nishiko R."/>
            <person name="Narita H."/>
            <person name="Hanamaki A."/>
            <person name="Hata C."/>
            <person name="Konno Y."/>
            <person name="Niimura Y."/>
            <person name="Yamazaki S."/>
            <person name="Fujita N."/>
        </authorList>
    </citation>
    <scope>NUCLEOTIDE SEQUENCE [LARGE SCALE GENOMIC DNA]</scope>
    <source>
        <strain evidence="7">ATCC 51415 / DSM 6626 / JCM 7361 / LMG 17667 / NBRC 15112 / Ep01</strain>
    </source>
</reference>
<dbReference type="GO" id="GO:0009396">
    <property type="term" value="P:folic acid-containing compound biosynthetic process"/>
    <property type="evidence" value="ECO:0007669"/>
    <property type="project" value="TreeGrafter"/>
</dbReference>
<dbReference type="NCBIfam" id="TIGR02727">
    <property type="entry name" value="MTHFS_bact"/>
    <property type="match status" value="1"/>
</dbReference>
<feature type="binding site" evidence="4">
    <location>
        <begin position="136"/>
        <end position="144"/>
    </location>
    <ligand>
        <name>ATP</name>
        <dbReference type="ChEBI" id="CHEBI:30616"/>
    </ligand>
</feature>
<dbReference type="PIRSF" id="PIRSF006806">
    <property type="entry name" value="FTHF_cligase"/>
    <property type="match status" value="1"/>
</dbReference>
<protein>
    <recommendedName>
        <fullName evidence="5">5-formyltetrahydrofolate cyclo-ligase</fullName>
        <ecNumber evidence="5">6.3.3.2</ecNumber>
    </recommendedName>
</protein>
<accession>K0J298</accession>
<dbReference type="Pfam" id="PF01812">
    <property type="entry name" value="5-FTHF_cyc-lig"/>
    <property type="match status" value="1"/>
</dbReference>
<dbReference type="GO" id="GO:0030272">
    <property type="term" value="F:5-formyltetrahydrofolate cyclo-ligase activity"/>
    <property type="evidence" value="ECO:0007669"/>
    <property type="project" value="UniProtKB-EC"/>
</dbReference>
<dbReference type="PANTHER" id="PTHR23407">
    <property type="entry name" value="ATPASE INHIBITOR/5-FORMYLTETRAHYDROFOLATE CYCLO-LIGASE"/>
    <property type="match status" value="1"/>
</dbReference>
<dbReference type="PATRIC" id="fig|698758.3.peg.1138"/>
<sequence>MMVHSKKVLREKMLSRLKNLSKSKREEINTDLHKQLFIQSDWQQAKTIGITISLNHEWDTWPIIEKAWQEKKNVVVPKCNPIDRSMTFHQISSKDDLEVQYYHLMEPIESKTKKVSADQIDLLIVPGVVFDHNHYRIGHGGGYYDRYLSKVDLQTISLVWQGQLVDKIEINQYDQPVSKLIVSTVN</sequence>
<dbReference type="eggNOG" id="COG0212">
    <property type="taxonomic scope" value="Bacteria"/>
</dbReference>
<dbReference type="PANTHER" id="PTHR23407:SF1">
    <property type="entry name" value="5-FORMYLTETRAHYDROFOLATE CYCLO-LIGASE"/>
    <property type="match status" value="1"/>
</dbReference>
<dbReference type="InterPro" id="IPR024185">
    <property type="entry name" value="FTHF_cligase-like_sf"/>
</dbReference>
<dbReference type="GO" id="GO:0046872">
    <property type="term" value="F:metal ion binding"/>
    <property type="evidence" value="ECO:0007669"/>
    <property type="project" value="UniProtKB-KW"/>
</dbReference>
<dbReference type="EC" id="6.3.3.2" evidence="5"/>
<evidence type="ECO:0000256" key="4">
    <source>
        <dbReference type="PIRSR" id="PIRSR006806-1"/>
    </source>
</evidence>
<dbReference type="Gene3D" id="3.40.50.10420">
    <property type="entry name" value="NagB/RpiA/CoA transferase-like"/>
    <property type="match status" value="1"/>
</dbReference>
<keyword evidence="5" id="KW-0479">Metal-binding</keyword>
<keyword evidence="6" id="KW-0436">Ligase</keyword>
<proteinExistence type="inferred from homology"/>
<evidence type="ECO:0000256" key="3">
    <source>
        <dbReference type="ARBA" id="ARBA00022840"/>
    </source>
</evidence>
<gene>
    <name evidence="6" type="ordered locus">AXY_11400</name>
</gene>
<comment type="catalytic activity">
    <reaction evidence="5">
        <text>(6S)-5-formyl-5,6,7,8-tetrahydrofolate + ATP = (6R)-5,10-methenyltetrahydrofolate + ADP + phosphate</text>
        <dbReference type="Rhea" id="RHEA:10488"/>
        <dbReference type="ChEBI" id="CHEBI:30616"/>
        <dbReference type="ChEBI" id="CHEBI:43474"/>
        <dbReference type="ChEBI" id="CHEBI:57455"/>
        <dbReference type="ChEBI" id="CHEBI:57457"/>
        <dbReference type="ChEBI" id="CHEBI:456216"/>
        <dbReference type="EC" id="6.3.3.2"/>
    </reaction>
</comment>
<evidence type="ECO:0000256" key="1">
    <source>
        <dbReference type="ARBA" id="ARBA00010638"/>
    </source>
</evidence>
<dbReference type="SUPFAM" id="SSF100950">
    <property type="entry name" value="NagB/RpiA/CoA transferase-like"/>
    <property type="match status" value="1"/>
</dbReference>
<evidence type="ECO:0000313" key="7">
    <source>
        <dbReference type="Proteomes" id="UP000006294"/>
    </source>
</evidence>
<keyword evidence="5" id="KW-0460">Magnesium</keyword>
<feature type="binding site" evidence="4">
    <location>
        <begin position="6"/>
        <end position="10"/>
    </location>
    <ligand>
        <name>ATP</name>
        <dbReference type="ChEBI" id="CHEBI:30616"/>
    </ligand>
</feature>
<dbReference type="EMBL" id="AP012050">
    <property type="protein sequence ID" value="BAM47272.1"/>
    <property type="molecule type" value="Genomic_DNA"/>
</dbReference>
<organism evidence="6 7">
    <name type="scientific">Amphibacillus xylanus (strain ATCC 51415 / DSM 6626 / JCM 7361 / LMG 17667 / NBRC 15112 / Ep01)</name>
    <dbReference type="NCBI Taxonomy" id="698758"/>
    <lineage>
        <taxon>Bacteria</taxon>
        <taxon>Bacillati</taxon>
        <taxon>Bacillota</taxon>
        <taxon>Bacilli</taxon>
        <taxon>Bacillales</taxon>
        <taxon>Bacillaceae</taxon>
        <taxon>Amphibacillus</taxon>
    </lineage>
</organism>
<dbReference type="AlphaFoldDB" id="K0J298"/>
<dbReference type="GO" id="GO:0005524">
    <property type="term" value="F:ATP binding"/>
    <property type="evidence" value="ECO:0007669"/>
    <property type="project" value="UniProtKB-KW"/>
</dbReference>
<dbReference type="KEGG" id="axl:AXY_11400"/>
<evidence type="ECO:0000256" key="5">
    <source>
        <dbReference type="RuleBase" id="RU361279"/>
    </source>
</evidence>
<evidence type="ECO:0000313" key="6">
    <source>
        <dbReference type="EMBL" id="BAM47272.1"/>
    </source>
</evidence>
<feature type="binding site" evidence="4">
    <location>
        <position position="57"/>
    </location>
    <ligand>
        <name>substrate</name>
    </ligand>
</feature>
<comment type="similarity">
    <text evidence="1 5">Belongs to the 5-formyltetrahydrofolate cyclo-ligase family.</text>
</comment>
<evidence type="ECO:0000256" key="2">
    <source>
        <dbReference type="ARBA" id="ARBA00022741"/>
    </source>
</evidence>
<dbReference type="InterPro" id="IPR002698">
    <property type="entry name" value="FTHF_cligase"/>
</dbReference>
<keyword evidence="7" id="KW-1185">Reference proteome</keyword>